<dbReference type="PROSITE" id="PS51257">
    <property type="entry name" value="PROKAR_LIPOPROTEIN"/>
    <property type="match status" value="1"/>
</dbReference>
<organism evidence="8 9">
    <name type="scientific">Trinickia dabaoshanensis</name>
    <dbReference type="NCBI Taxonomy" id="564714"/>
    <lineage>
        <taxon>Bacteria</taxon>
        <taxon>Pseudomonadati</taxon>
        <taxon>Pseudomonadota</taxon>
        <taxon>Betaproteobacteria</taxon>
        <taxon>Burkholderiales</taxon>
        <taxon>Burkholderiaceae</taxon>
        <taxon>Trinickia</taxon>
    </lineage>
</organism>
<feature type="signal peptide" evidence="5">
    <location>
        <begin position="1"/>
        <end position="19"/>
    </location>
</feature>
<evidence type="ECO:0000256" key="4">
    <source>
        <dbReference type="SAM" id="MobiDB-lite"/>
    </source>
</evidence>
<dbReference type="Proteomes" id="UP000235616">
    <property type="component" value="Unassembled WGS sequence"/>
</dbReference>
<gene>
    <name evidence="8" type="ORF">C0Z18_04480</name>
</gene>
<keyword evidence="3" id="KW-0472">Membrane</keyword>
<name>A0A2N7VZL1_9BURK</name>
<protein>
    <submittedName>
        <fullName evidence="8">PilN family type IVB pilus formation outer membrane protein</fullName>
    </submittedName>
</protein>
<dbReference type="GO" id="GO:0009297">
    <property type="term" value="P:pilus assembly"/>
    <property type="evidence" value="ECO:0007669"/>
    <property type="project" value="InterPro"/>
</dbReference>
<evidence type="ECO:0000256" key="5">
    <source>
        <dbReference type="SAM" id="SignalP"/>
    </source>
</evidence>
<evidence type="ECO:0000259" key="6">
    <source>
        <dbReference type="Pfam" id="PF00263"/>
    </source>
</evidence>
<dbReference type="GO" id="GO:0019867">
    <property type="term" value="C:outer membrane"/>
    <property type="evidence" value="ECO:0007669"/>
    <property type="project" value="InterPro"/>
</dbReference>
<keyword evidence="2 5" id="KW-0732">Signal</keyword>
<proteinExistence type="predicted"/>
<dbReference type="EMBL" id="PNYA01000003">
    <property type="protein sequence ID" value="PMS22581.1"/>
    <property type="molecule type" value="Genomic_DNA"/>
</dbReference>
<comment type="caution">
    <text evidence="8">The sequence shown here is derived from an EMBL/GenBank/DDBJ whole genome shotgun (WGS) entry which is preliminary data.</text>
</comment>
<evidence type="ECO:0000259" key="7">
    <source>
        <dbReference type="Pfam" id="PF07655"/>
    </source>
</evidence>
<dbReference type="PANTHER" id="PTHR30332:SF24">
    <property type="entry name" value="SECRETIN GSPD-RELATED"/>
    <property type="match status" value="1"/>
</dbReference>
<evidence type="ECO:0000313" key="8">
    <source>
        <dbReference type="EMBL" id="PMS22581.1"/>
    </source>
</evidence>
<dbReference type="PANTHER" id="PTHR30332">
    <property type="entry name" value="PROBABLE GENERAL SECRETION PATHWAY PROTEIN D"/>
    <property type="match status" value="1"/>
</dbReference>
<evidence type="ECO:0000256" key="2">
    <source>
        <dbReference type="ARBA" id="ARBA00022729"/>
    </source>
</evidence>
<dbReference type="GO" id="GO:0009306">
    <property type="term" value="P:protein secretion"/>
    <property type="evidence" value="ECO:0007669"/>
    <property type="project" value="InterPro"/>
</dbReference>
<comment type="subcellular location">
    <subcellularLocation>
        <location evidence="1">Membrane</location>
    </subcellularLocation>
</comment>
<dbReference type="InterPro" id="IPR050810">
    <property type="entry name" value="Bact_Secretion_Sys_Channel"/>
</dbReference>
<evidence type="ECO:0000256" key="1">
    <source>
        <dbReference type="ARBA" id="ARBA00004370"/>
    </source>
</evidence>
<accession>A0A2N7VZL1</accession>
<dbReference type="InterPro" id="IPR013359">
    <property type="entry name" value="Pilus_4B_PilN"/>
</dbReference>
<evidence type="ECO:0000313" key="9">
    <source>
        <dbReference type="Proteomes" id="UP000235616"/>
    </source>
</evidence>
<feature type="compositionally biased region" description="Gly residues" evidence="4">
    <location>
        <begin position="243"/>
        <end position="267"/>
    </location>
</feature>
<dbReference type="NCBIfam" id="TIGR02520">
    <property type="entry name" value="pilus_B_mal_scr"/>
    <property type="match status" value="1"/>
</dbReference>
<dbReference type="OrthoDB" id="6638496at2"/>
<reference evidence="8 9" key="1">
    <citation type="submission" date="2018-01" db="EMBL/GenBank/DDBJ databases">
        <title>Whole genome analyses suggest that Burkholderia sensu lato contains two further novel genera in the rhizoxinica-symbiotica group Mycetohabitans gen. nov., and Trinickia gen. nov.: implications for the evolution of diazotrophy and nodulation in the Burkholderiaceae.</title>
        <authorList>
            <person name="Estrada-de los Santos P."/>
            <person name="Palmer M."/>
            <person name="Chavez-Ramirez B."/>
            <person name="Beukes C."/>
            <person name="Steenkamp E.T."/>
            <person name="Hirsch A.M."/>
            <person name="Manyaka P."/>
            <person name="Maluk M."/>
            <person name="Lafos M."/>
            <person name="Crook M."/>
            <person name="Gross E."/>
            <person name="Simon M.F."/>
            <person name="Bueno dos Reis Junior F."/>
            <person name="Poole P.S."/>
            <person name="Venter S.N."/>
            <person name="James E.K."/>
        </authorList>
    </citation>
    <scope>NUCLEOTIDE SEQUENCE [LARGE SCALE GENOMIC DNA]</scope>
    <source>
        <strain evidence="8 9">GIMN1.004</strain>
    </source>
</reference>
<keyword evidence="9" id="KW-1185">Reference proteome</keyword>
<dbReference type="InterPro" id="IPR011514">
    <property type="entry name" value="Secretin_N_2"/>
</dbReference>
<feature type="domain" description="Secretin N-terminal" evidence="7">
    <location>
        <begin position="216"/>
        <end position="313"/>
    </location>
</feature>
<dbReference type="RefSeq" id="WP_102644170.1">
    <property type="nucleotide sequence ID" value="NZ_PNYA01000003.1"/>
</dbReference>
<feature type="domain" description="Type II/III secretion system secretin-like" evidence="6">
    <location>
        <begin position="411"/>
        <end position="548"/>
    </location>
</feature>
<feature type="region of interest" description="Disordered" evidence="4">
    <location>
        <begin position="119"/>
        <end position="165"/>
    </location>
</feature>
<evidence type="ECO:0000256" key="3">
    <source>
        <dbReference type="ARBA" id="ARBA00023136"/>
    </source>
</evidence>
<dbReference type="Pfam" id="PF00263">
    <property type="entry name" value="Secretin"/>
    <property type="match status" value="1"/>
</dbReference>
<dbReference type="InterPro" id="IPR004846">
    <property type="entry name" value="T2SS/T3SS_dom"/>
</dbReference>
<dbReference type="AlphaFoldDB" id="A0A2N7VZL1"/>
<feature type="chain" id="PRO_5014951216" evidence="5">
    <location>
        <begin position="20"/>
        <end position="580"/>
    </location>
</feature>
<sequence>MNALRRPLVVVAACLSLLAGCTGLTEKIDRNAKADTARADQLLGKVAGGDNRALAAPDDVVVKNELWLSGKTIKIAKKSTLPGLFEEAASFDGTVDSLRAFADRVSRLAHMPAKVAPGTSEAAMRATQPAADTSSGGGAAAPYPGVPPLPTGLLQGPSPATSALGLNTTRVPSVTTPIHIVYSNGTLRGLLDTAAARFGVYWKYEDGSIVFFYTATRVYQVVAIPGESKVDTNVVSGASNSGGTSGGNASGGGGGATSASGGAGGGSSSSPSVSSDNTANITMNAQLSVYTGLQSAIKAMLSPAGSVITSPATGSITVTDTPDVLERVGEFMEQQNQVLARQVLVNVTVLSVTLSAQDSYGINWTAVYQALGTRFGITTAFTSLIQNPSELSATVITPSSRASSTSAIIDALSTQGTVHRKTSASITTLNDQPVPVQVAEQQGYLAQISTTNTVNIGSQTSLTPGTVTTGFNLTVLPHILDDGTIMMQFYSNISSLVSLQPFGPANGQIQLPTVDTRNFLQRIAVKSGQTLVISGYEGINDQNNRQGVGSPSNYAMGGFNASGSREVIVILLSPIAINGA</sequence>
<feature type="region of interest" description="Disordered" evidence="4">
    <location>
        <begin position="238"/>
        <end position="277"/>
    </location>
</feature>
<dbReference type="Pfam" id="PF07655">
    <property type="entry name" value="Secretin_N_2"/>
    <property type="match status" value="1"/>
</dbReference>